<dbReference type="Gene3D" id="3.40.50.12440">
    <property type="match status" value="1"/>
</dbReference>
<dbReference type="SUPFAM" id="SSF50692">
    <property type="entry name" value="ADC-like"/>
    <property type="match status" value="1"/>
</dbReference>
<dbReference type="EMBL" id="JAJCIS010000080">
    <property type="protein sequence ID" value="MCB7389616.1"/>
    <property type="molecule type" value="Genomic_DNA"/>
</dbReference>
<evidence type="ECO:0000313" key="3">
    <source>
        <dbReference type="Proteomes" id="UP001299546"/>
    </source>
</evidence>
<keyword evidence="3" id="KW-1185">Reference proteome</keyword>
<name>A0ABS8DMC6_9FIRM</name>
<feature type="non-terminal residue" evidence="2">
    <location>
        <position position="72"/>
    </location>
</feature>
<organism evidence="2 3">
    <name type="scientific">Bariatricus massiliensis</name>
    <dbReference type="NCBI Taxonomy" id="1745713"/>
    <lineage>
        <taxon>Bacteria</taxon>
        <taxon>Bacillati</taxon>
        <taxon>Bacillota</taxon>
        <taxon>Clostridia</taxon>
        <taxon>Lachnospirales</taxon>
        <taxon>Lachnospiraceae</taxon>
        <taxon>Bariatricus</taxon>
    </lineage>
</organism>
<feature type="non-terminal residue" evidence="2">
    <location>
        <position position="1"/>
    </location>
</feature>
<comment type="caution">
    <text evidence="2">The sequence shown here is derived from an EMBL/GenBank/DDBJ whole genome shotgun (WGS) entry which is preliminary data.</text>
</comment>
<gene>
    <name evidence="2" type="ORF">LIZ65_20275</name>
</gene>
<dbReference type="Pfam" id="PF01568">
    <property type="entry name" value="Molydop_binding"/>
    <property type="match status" value="1"/>
</dbReference>
<dbReference type="RefSeq" id="WP_227184006.1">
    <property type="nucleotide sequence ID" value="NZ_JAJCIS010000080.1"/>
</dbReference>
<proteinExistence type="predicted"/>
<feature type="domain" description="Molybdopterin dinucleotide-binding" evidence="1">
    <location>
        <begin position="20"/>
        <end position="71"/>
    </location>
</feature>
<protein>
    <recommendedName>
        <fullName evidence="1">Molybdopterin dinucleotide-binding domain-containing protein</fullName>
    </recommendedName>
</protein>
<reference evidence="2 3" key="1">
    <citation type="submission" date="2021-10" db="EMBL/GenBank/DDBJ databases">
        <title>Collection of gut derived symbiotic bacterial strains cultured from healthy donors.</title>
        <authorList>
            <person name="Lin H."/>
            <person name="Littmann E."/>
            <person name="Kohout C."/>
            <person name="Pamer E.G."/>
        </authorList>
    </citation>
    <scope>NUCLEOTIDE SEQUENCE [LARGE SCALE GENOMIC DNA]</scope>
    <source>
        <strain evidence="2 3">DFI.1.165</strain>
    </source>
</reference>
<sequence length="72" mass="8422">LQHKPFNSKRPGIEGKEITLNYLTPHNKWSIHSMYFDSQPMLTLFRGGPTIWLNKDDAAEADLKDNDWIECF</sequence>
<evidence type="ECO:0000259" key="1">
    <source>
        <dbReference type="Pfam" id="PF01568"/>
    </source>
</evidence>
<accession>A0ABS8DMC6</accession>
<evidence type="ECO:0000313" key="2">
    <source>
        <dbReference type="EMBL" id="MCB7389616.1"/>
    </source>
</evidence>
<dbReference type="Proteomes" id="UP001299546">
    <property type="component" value="Unassembled WGS sequence"/>
</dbReference>
<dbReference type="InterPro" id="IPR006657">
    <property type="entry name" value="MoPterin_dinucl-bd_dom"/>
</dbReference>
<dbReference type="InterPro" id="IPR009010">
    <property type="entry name" value="Asp_de-COase-like_dom_sf"/>
</dbReference>